<dbReference type="CDD" id="cd11362">
    <property type="entry name" value="RNase_PH_bact"/>
    <property type="match status" value="1"/>
</dbReference>
<feature type="region of interest" description="Disordered" evidence="7">
    <location>
        <begin position="1"/>
        <end position="21"/>
    </location>
</feature>
<evidence type="ECO:0000313" key="10">
    <source>
        <dbReference type="EMBL" id="OZI60945.1"/>
    </source>
</evidence>
<dbReference type="GO" id="GO:0031125">
    <property type="term" value="P:rRNA 3'-end processing"/>
    <property type="evidence" value="ECO:0007669"/>
    <property type="project" value="UniProtKB-ARBA"/>
</dbReference>
<accession>A0A261UH92</accession>
<dbReference type="GO" id="GO:0000175">
    <property type="term" value="F:3'-5'-RNA exonuclease activity"/>
    <property type="evidence" value="ECO:0007669"/>
    <property type="project" value="UniProtKB-UniRule"/>
</dbReference>
<evidence type="ECO:0000256" key="5">
    <source>
        <dbReference type="ARBA" id="ARBA00022884"/>
    </source>
</evidence>
<evidence type="ECO:0000256" key="6">
    <source>
        <dbReference type="HAMAP-Rule" id="MF_00564"/>
    </source>
</evidence>
<dbReference type="SUPFAM" id="SSF55666">
    <property type="entry name" value="Ribonuclease PH domain 2-like"/>
    <property type="match status" value="1"/>
</dbReference>
<organism evidence="10 11">
    <name type="scientific">Bordetella genomosp. 11</name>
    <dbReference type="NCBI Taxonomy" id="1416808"/>
    <lineage>
        <taxon>Bacteria</taxon>
        <taxon>Pseudomonadati</taxon>
        <taxon>Pseudomonadota</taxon>
        <taxon>Betaproteobacteria</taxon>
        <taxon>Burkholderiales</taxon>
        <taxon>Alcaligenaceae</taxon>
        <taxon>Bordetella</taxon>
    </lineage>
</organism>
<proteinExistence type="inferred from homology"/>
<protein>
    <recommendedName>
        <fullName evidence="6">Ribonuclease PH</fullName>
        <shortName evidence="6">RNase PH</shortName>
        <ecNumber evidence="6">2.7.7.56</ecNumber>
    </recommendedName>
    <alternativeName>
        <fullName evidence="6">tRNA nucleotidyltransferase</fullName>
    </alternativeName>
</protein>
<dbReference type="Gene3D" id="3.30.230.70">
    <property type="entry name" value="GHMP Kinase, N-terminal domain"/>
    <property type="match status" value="1"/>
</dbReference>
<dbReference type="NCBIfam" id="TIGR01966">
    <property type="entry name" value="RNasePH"/>
    <property type="match status" value="1"/>
</dbReference>
<comment type="catalytic activity">
    <reaction evidence="6">
        <text>tRNA(n+1) + phosphate = tRNA(n) + a ribonucleoside 5'-diphosphate</text>
        <dbReference type="Rhea" id="RHEA:10628"/>
        <dbReference type="Rhea" id="RHEA-COMP:17343"/>
        <dbReference type="Rhea" id="RHEA-COMP:17344"/>
        <dbReference type="ChEBI" id="CHEBI:43474"/>
        <dbReference type="ChEBI" id="CHEBI:57930"/>
        <dbReference type="ChEBI" id="CHEBI:173114"/>
        <dbReference type="EC" id="2.7.7.56"/>
    </reaction>
</comment>
<evidence type="ECO:0000256" key="4">
    <source>
        <dbReference type="ARBA" id="ARBA00022694"/>
    </source>
</evidence>
<dbReference type="SUPFAM" id="SSF54211">
    <property type="entry name" value="Ribosomal protein S5 domain 2-like"/>
    <property type="match status" value="1"/>
</dbReference>
<evidence type="ECO:0000256" key="3">
    <source>
        <dbReference type="ARBA" id="ARBA00022555"/>
    </source>
</evidence>
<dbReference type="InterPro" id="IPR036345">
    <property type="entry name" value="ExoRNase_PH_dom2_sf"/>
</dbReference>
<dbReference type="PANTHER" id="PTHR11953:SF0">
    <property type="entry name" value="EXOSOME COMPLEX COMPONENT RRP41"/>
    <property type="match status" value="1"/>
</dbReference>
<evidence type="ECO:0000256" key="2">
    <source>
        <dbReference type="ARBA" id="ARBA00022552"/>
    </source>
</evidence>
<evidence type="ECO:0000256" key="7">
    <source>
        <dbReference type="SAM" id="MobiDB-lite"/>
    </source>
</evidence>
<feature type="binding site" evidence="6">
    <location>
        <position position="96"/>
    </location>
    <ligand>
        <name>phosphate</name>
        <dbReference type="ChEBI" id="CHEBI:43474"/>
        <note>substrate</note>
    </ligand>
</feature>
<comment type="similarity">
    <text evidence="1 6">Belongs to the RNase PH family.</text>
</comment>
<feature type="binding site" evidence="6">
    <location>
        <begin position="134"/>
        <end position="136"/>
    </location>
    <ligand>
        <name>phosphate</name>
        <dbReference type="ChEBI" id="CHEBI:43474"/>
        <note>substrate</note>
    </ligand>
</feature>
<dbReference type="GO" id="GO:0000049">
    <property type="term" value="F:tRNA binding"/>
    <property type="evidence" value="ECO:0007669"/>
    <property type="project" value="UniProtKB-UniRule"/>
</dbReference>
<comment type="subunit">
    <text evidence="6">Homohexameric ring arranged as a trimer of dimers.</text>
</comment>
<dbReference type="GO" id="GO:0016075">
    <property type="term" value="P:rRNA catabolic process"/>
    <property type="evidence" value="ECO:0007669"/>
    <property type="project" value="UniProtKB-UniRule"/>
</dbReference>
<dbReference type="InterPro" id="IPR002381">
    <property type="entry name" value="RNase_PH_bac-type"/>
</dbReference>
<gene>
    <name evidence="6" type="primary">rph</name>
    <name evidence="10" type="ORF">CAL28_16430</name>
</gene>
<evidence type="ECO:0000313" key="11">
    <source>
        <dbReference type="Proteomes" id="UP000215767"/>
    </source>
</evidence>
<feature type="domain" description="Exoribonuclease phosphorolytic" evidence="8">
    <location>
        <begin position="20"/>
        <end position="150"/>
    </location>
</feature>
<dbReference type="EMBL" id="NEVS01000004">
    <property type="protein sequence ID" value="OZI60945.1"/>
    <property type="molecule type" value="Genomic_DNA"/>
</dbReference>
<evidence type="ECO:0000259" key="9">
    <source>
        <dbReference type="Pfam" id="PF03725"/>
    </source>
</evidence>
<keyword evidence="3 6" id="KW-0820">tRNA-binding</keyword>
<dbReference type="Pfam" id="PF01138">
    <property type="entry name" value="RNase_PH"/>
    <property type="match status" value="1"/>
</dbReference>
<dbReference type="InterPro" id="IPR020568">
    <property type="entry name" value="Ribosomal_Su5_D2-typ_SF"/>
</dbReference>
<dbReference type="InterPro" id="IPR027408">
    <property type="entry name" value="PNPase/RNase_PH_dom_sf"/>
</dbReference>
<dbReference type="GO" id="GO:0009022">
    <property type="term" value="F:tRNA nucleotidyltransferase activity"/>
    <property type="evidence" value="ECO:0007669"/>
    <property type="project" value="UniProtKB-UniRule"/>
</dbReference>
<dbReference type="InterPro" id="IPR001247">
    <property type="entry name" value="ExoRNase_PH_dom1"/>
</dbReference>
<feature type="domain" description="Exoribonuclease phosphorolytic" evidence="9">
    <location>
        <begin position="169"/>
        <end position="233"/>
    </location>
</feature>
<keyword evidence="2 6" id="KW-0698">rRNA processing</keyword>
<dbReference type="InterPro" id="IPR015847">
    <property type="entry name" value="ExoRNase_PH_dom2"/>
</dbReference>
<sequence length="247" mass="25965">MSVTSSASTPVRHSGRAPDELRPLSLTRGFTRYAEGSVLIKAGNTHVLCTASVLDKVPPFLKGQGQGWVTAEYGMLPRATHTRGDREAARGKQSGRTQEIQRLIGRSLRAVMDMTALGERTLHIDCDVLQADGGTRCASITGAWVAMADAIALLMKRGDLASSPLRDHVAAVSVGMVGGRPVLDLDYEEDSGCDADVNVVMTGAGAFVEVQGTAEGVAFSRAELDAMLGLAERGIGGLVQAQKQAMA</sequence>
<comment type="caution">
    <text evidence="10">The sequence shown here is derived from an EMBL/GenBank/DDBJ whole genome shotgun (WGS) entry which is preliminary data.</text>
</comment>
<dbReference type="InterPro" id="IPR050080">
    <property type="entry name" value="RNase_PH"/>
</dbReference>
<dbReference type="AlphaFoldDB" id="A0A261UH92"/>
<dbReference type="Pfam" id="PF03725">
    <property type="entry name" value="RNase_PH_C"/>
    <property type="match status" value="1"/>
</dbReference>
<dbReference type="PROSITE" id="PS01277">
    <property type="entry name" value="RIBONUCLEASE_PH"/>
    <property type="match status" value="1"/>
</dbReference>
<keyword evidence="6" id="KW-0808">Transferase</keyword>
<dbReference type="FunFam" id="3.30.230.70:FF:000003">
    <property type="entry name" value="Ribonuclease PH"/>
    <property type="match status" value="1"/>
</dbReference>
<dbReference type="Proteomes" id="UP000215767">
    <property type="component" value="Unassembled WGS sequence"/>
</dbReference>
<dbReference type="EC" id="2.7.7.56" evidence="6"/>
<keyword evidence="11" id="KW-1185">Reference proteome</keyword>
<dbReference type="GO" id="GO:0008033">
    <property type="term" value="P:tRNA processing"/>
    <property type="evidence" value="ECO:0007669"/>
    <property type="project" value="UniProtKB-UniRule"/>
</dbReference>
<dbReference type="HAMAP" id="MF_00564">
    <property type="entry name" value="RNase_PH"/>
    <property type="match status" value="1"/>
</dbReference>
<keyword evidence="5" id="KW-0694">RNA-binding</keyword>
<reference evidence="11" key="1">
    <citation type="submission" date="2017-05" db="EMBL/GenBank/DDBJ databases">
        <title>Complete and WGS of Bordetella genogroups.</title>
        <authorList>
            <person name="Spilker T."/>
            <person name="Lipuma J."/>
        </authorList>
    </citation>
    <scope>NUCLEOTIDE SEQUENCE [LARGE SCALE GENOMIC DNA]</scope>
    <source>
        <strain evidence="11">AU8856</strain>
    </source>
</reference>
<name>A0A261UH92_9BORD</name>
<evidence type="ECO:0000259" key="8">
    <source>
        <dbReference type="Pfam" id="PF01138"/>
    </source>
</evidence>
<feature type="compositionally biased region" description="Polar residues" evidence="7">
    <location>
        <begin position="1"/>
        <end position="11"/>
    </location>
</feature>
<keyword evidence="6" id="KW-0548">Nucleotidyltransferase</keyword>
<dbReference type="PANTHER" id="PTHR11953">
    <property type="entry name" value="EXOSOME COMPLEX COMPONENT"/>
    <property type="match status" value="1"/>
</dbReference>
<comment type="function">
    <text evidence="6">Phosphorolytic 3'-5' exoribonuclease that plays an important role in tRNA 3'-end maturation. Removes nucleotide residues following the 3'-CCA terminus of tRNAs; can also add nucleotides to the ends of RNA molecules by using nucleoside diphosphates as substrates, but this may not be physiologically important. Probably plays a role in initiation of 16S rRNA degradation (leading to ribosome degradation) during starvation.</text>
</comment>
<dbReference type="InterPro" id="IPR018336">
    <property type="entry name" value="RNase_PH_CS"/>
</dbReference>
<keyword evidence="4 6" id="KW-0819">tRNA processing</keyword>
<evidence type="ECO:0000256" key="1">
    <source>
        <dbReference type="ARBA" id="ARBA00006678"/>
    </source>
</evidence>